<reference evidence="2" key="1">
    <citation type="submission" date="2018-05" db="EMBL/GenBank/DDBJ databases">
        <authorList>
            <person name="Lanie J.A."/>
            <person name="Ng W.-L."/>
            <person name="Kazmierczak K.M."/>
            <person name="Andrzejewski T.M."/>
            <person name="Davidsen T.M."/>
            <person name="Wayne K.J."/>
            <person name="Tettelin H."/>
            <person name="Glass J.I."/>
            <person name="Rusch D."/>
            <person name="Podicherti R."/>
            <person name="Tsui H.-C.T."/>
            <person name="Winkler M.E."/>
        </authorList>
    </citation>
    <scope>NUCLEOTIDE SEQUENCE</scope>
</reference>
<evidence type="ECO:0000313" key="2">
    <source>
        <dbReference type="EMBL" id="SVE06178.1"/>
    </source>
</evidence>
<protein>
    <recommendedName>
        <fullName evidence="1">NAD-dependent epimerase/dehydratase domain-containing protein</fullName>
    </recommendedName>
</protein>
<feature type="domain" description="NAD-dependent epimerase/dehydratase" evidence="1">
    <location>
        <begin position="3"/>
        <end position="61"/>
    </location>
</feature>
<organism evidence="2">
    <name type="scientific">marine metagenome</name>
    <dbReference type="NCBI Taxonomy" id="408172"/>
    <lineage>
        <taxon>unclassified sequences</taxon>
        <taxon>metagenomes</taxon>
        <taxon>ecological metagenomes</taxon>
    </lineage>
</organism>
<dbReference type="Gene3D" id="3.40.50.720">
    <property type="entry name" value="NAD(P)-binding Rossmann-like Domain"/>
    <property type="match status" value="1"/>
</dbReference>
<dbReference type="InterPro" id="IPR036291">
    <property type="entry name" value="NAD(P)-bd_dom_sf"/>
</dbReference>
<gene>
    <name evidence="2" type="ORF">METZ01_LOCUS459032</name>
</gene>
<dbReference type="SUPFAM" id="SSF51735">
    <property type="entry name" value="NAD(P)-binding Rossmann-fold domains"/>
    <property type="match status" value="1"/>
</dbReference>
<dbReference type="EMBL" id="UINC01191498">
    <property type="protein sequence ID" value="SVE06178.1"/>
    <property type="molecule type" value="Genomic_DNA"/>
</dbReference>
<proteinExistence type="predicted"/>
<feature type="non-terminal residue" evidence="2">
    <location>
        <position position="63"/>
    </location>
</feature>
<name>A0A383AGG6_9ZZZZ</name>
<feature type="non-terminal residue" evidence="2">
    <location>
        <position position="1"/>
    </location>
</feature>
<dbReference type="InterPro" id="IPR001509">
    <property type="entry name" value="Epimerase_deHydtase"/>
</dbReference>
<dbReference type="AlphaFoldDB" id="A0A383AGG6"/>
<accession>A0A383AGG6</accession>
<evidence type="ECO:0000259" key="1">
    <source>
        <dbReference type="Pfam" id="PF01370"/>
    </source>
</evidence>
<dbReference type="Pfam" id="PF01370">
    <property type="entry name" value="Epimerase"/>
    <property type="match status" value="1"/>
</dbReference>
<sequence length="63" mass="7009">MKVLITGSNGLLGQKLLHKLRVDSSTELIATSKGENRVSEKNGYIYIALDITNKDKIFDLFVV</sequence>